<dbReference type="GO" id="GO:0016705">
    <property type="term" value="F:oxidoreductase activity, acting on paired donors, with incorporation or reduction of molecular oxygen"/>
    <property type="evidence" value="ECO:0007669"/>
    <property type="project" value="InterPro"/>
</dbReference>
<evidence type="ECO:0000256" key="6">
    <source>
        <dbReference type="ARBA" id="ARBA00023002"/>
    </source>
</evidence>
<keyword evidence="9" id="KW-0472">Membrane</keyword>
<protein>
    <recommendedName>
        <fullName evidence="13">Cytochrome P450</fullName>
    </recommendedName>
</protein>
<dbReference type="GO" id="GO:0005506">
    <property type="term" value="F:iron ion binding"/>
    <property type="evidence" value="ECO:0007669"/>
    <property type="project" value="InterPro"/>
</dbReference>
<evidence type="ECO:0000256" key="5">
    <source>
        <dbReference type="ARBA" id="ARBA00022723"/>
    </source>
</evidence>
<dbReference type="Pfam" id="PF00067">
    <property type="entry name" value="p450"/>
    <property type="match status" value="1"/>
</dbReference>
<dbReference type="PANTHER" id="PTHR47943">
    <property type="entry name" value="CYTOCHROME P450 93A3-LIKE"/>
    <property type="match status" value="1"/>
</dbReference>
<keyword evidence="6" id="KW-0560">Oxidoreductase</keyword>
<evidence type="ECO:0008006" key="13">
    <source>
        <dbReference type="Google" id="ProtNLM"/>
    </source>
</evidence>
<dbReference type="PANTHER" id="PTHR47943:SF8">
    <property type="entry name" value="CYTOCHROME P450"/>
    <property type="match status" value="1"/>
</dbReference>
<organism evidence="11 12">
    <name type="scientific">Stephania yunnanensis</name>
    <dbReference type="NCBI Taxonomy" id="152371"/>
    <lineage>
        <taxon>Eukaryota</taxon>
        <taxon>Viridiplantae</taxon>
        <taxon>Streptophyta</taxon>
        <taxon>Embryophyta</taxon>
        <taxon>Tracheophyta</taxon>
        <taxon>Spermatophyta</taxon>
        <taxon>Magnoliopsida</taxon>
        <taxon>Ranunculales</taxon>
        <taxon>Menispermaceae</taxon>
        <taxon>Menispermoideae</taxon>
        <taxon>Cissampelideae</taxon>
        <taxon>Stephania</taxon>
    </lineage>
</organism>
<keyword evidence="4 10" id="KW-0349">Heme</keyword>
<evidence type="ECO:0000256" key="9">
    <source>
        <dbReference type="ARBA" id="ARBA00023136"/>
    </source>
</evidence>
<dbReference type="EMBL" id="JBBNAF010000001">
    <property type="protein sequence ID" value="KAK9170145.1"/>
    <property type="molecule type" value="Genomic_DNA"/>
</dbReference>
<dbReference type="PRINTS" id="PR00385">
    <property type="entry name" value="P450"/>
</dbReference>
<dbReference type="FunFam" id="1.10.630.10:FF:000019">
    <property type="entry name" value="Cytochrome P450 family protein"/>
    <property type="match status" value="1"/>
</dbReference>
<gene>
    <name evidence="11" type="ORF">Syun_002285</name>
</gene>
<evidence type="ECO:0000313" key="11">
    <source>
        <dbReference type="EMBL" id="KAK9170145.1"/>
    </source>
</evidence>
<dbReference type="Proteomes" id="UP001420932">
    <property type="component" value="Unassembled WGS sequence"/>
</dbReference>
<evidence type="ECO:0000313" key="12">
    <source>
        <dbReference type="Proteomes" id="UP001420932"/>
    </source>
</evidence>
<dbReference type="Gene3D" id="1.10.630.10">
    <property type="entry name" value="Cytochrome P450"/>
    <property type="match status" value="1"/>
</dbReference>
<dbReference type="CDD" id="cd20655">
    <property type="entry name" value="CYP93"/>
    <property type="match status" value="1"/>
</dbReference>
<comment type="cofactor">
    <cofactor evidence="1 10">
        <name>heme</name>
        <dbReference type="ChEBI" id="CHEBI:30413"/>
    </cofactor>
</comment>
<comment type="caution">
    <text evidence="11">The sequence shown here is derived from an EMBL/GenBank/DDBJ whole genome shotgun (WGS) entry which is preliminary data.</text>
</comment>
<accession>A0AAP0LIC3</accession>
<dbReference type="SUPFAM" id="SSF48264">
    <property type="entry name" value="Cytochrome P450"/>
    <property type="match status" value="1"/>
</dbReference>
<keyword evidence="7 10" id="KW-0408">Iron</keyword>
<evidence type="ECO:0000256" key="7">
    <source>
        <dbReference type="ARBA" id="ARBA00023004"/>
    </source>
</evidence>
<dbReference type="AlphaFoldDB" id="A0AAP0LIC3"/>
<dbReference type="InterPro" id="IPR001128">
    <property type="entry name" value="Cyt_P450"/>
</dbReference>
<proteinExistence type="inferred from homology"/>
<evidence type="ECO:0000256" key="2">
    <source>
        <dbReference type="ARBA" id="ARBA00004370"/>
    </source>
</evidence>
<name>A0AAP0LIC3_9MAGN</name>
<dbReference type="GO" id="GO:0004497">
    <property type="term" value="F:monooxygenase activity"/>
    <property type="evidence" value="ECO:0007669"/>
    <property type="project" value="UniProtKB-KW"/>
</dbReference>
<feature type="binding site" description="axial binding residue" evidence="10">
    <location>
        <position position="458"/>
    </location>
    <ligand>
        <name>heme</name>
        <dbReference type="ChEBI" id="CHEBI:30413"/>
    </ligand>
    <ligandPart>
        <name>Fe</name>
        <dbReference type="ChEBI" id="CHEBI:18248"/>
    </ligandPart>
</feature>
<dbReference type="GO" id="GO:0020037">
    <property type="term" value="F:heme binding"/>
    <property type="evidence" value="ECO:0007669"/>
    <property type="project" value="InterPro"/>
</dbReference>
<evidence type="ECO:0000256" key="8">
    <source>
        <dbReference type="ARBA" id="ARBA00023033"/>
    </source>
</evidence>
<evidence type="ECO:0000256" key="10">
    <source>
        <dbReference type="PIRSR" id="PIRSR602401-1"/>
    </source>
</evidence>
<dbReference type="GO" id="GO:0044550">
    <property type="term" value="P:secondary metabolite biosynthetic process"/>
    <property type="evidence" value="ECO:0007669"/>
    <property type="project" value="UniProtKB-ARBA"/>
</dbReference>
<dbReference type="InterPro" id="IPR002401">
    <property type="entry name" value="Cyt_P450_E_grp-I"/>
</dbReference>
<keyword evidence="5 10" id="KW-0479">Metal-binding</keyword>
<dbReference type="GO" id="GO:0016020">
    <property type="term" value="C:membrane"/>
    <property type="evidence" value="ECO:0007669"/>
    <property type="project" value="UniProtKB-SubCell"/>
</dbReference>
<keyword evidence="8" id="KW-0503">Monooxygenase</keyword>
<evidence type="ECO:0000256" key="1">
    <source>
        <dbReference type="ARBA" id="ARBA00001971"/>
    </source>
</evidence>
<keyword evidence="12" id="KW-1185">Reference proteome</keyword>
<comment type="subcellular location">
    <subcellularLocation>
        <location evidence="2">Membrane</location>
    </subcellularLocation>
</comment>
<sequence length="523" mass="59574">MADLIKNYMSISSSLLLLLITSIFLLQTLLSRRARRERLPPSPLRLPIIGHLHLLGPILHQTFHKLSTNYGPLIHIYVGSVPCVIASSVDMAKEFLKTHELSFSSRPVSAAVHYLSFGSADFFFASYGPYWKFMKKVSMSQLLGGRTLEQLQHVRREEIHQFLRTLLLKSNDGKDRVNVHAELIRLTNNVITRLTMNRRCSELDNDAEQIRELVEEVVELTGKFNLSDFIWLCKYLDLQGIRKRFEVARAKYDTMIEKIIKEHEEDKKKWMRGGEAAKDVLHNLLDLSGDNDNDNDATAIKLSREHIKAFILDLLIAGTHTSAITVEWALAQLINNGHVLEKAREEIDEIIGKKRIVEESDIPKLPYLQAIVKETLRLHPAGPVVIRESDEDCTVGGYHIPAKTRLFVNVWAIGRDPQHWEKPLEFNPDRFIDDRLSKVDVRGQHFHFLPFGSGRRGCTGTTLALQVVQTTLATLIQCFDFKIMGDDTNAKVDMKEGEGVTLPRAHPLNFTPVPRIHLLPILN</sequence>
<dbReference type="InterPro" id="IPR036396">
    <property type="entry name" value="Cyt_P450_sf"/>
</dbReference>
<evidence type="ECO:0000256" key="4">
    <source>
        <dbReference type="ARBA" id="ARBA00022617"/>
    </source>
</evidence>
<dbReference type="PRINTS" id="PR00463">
    <property type="entry name" value="EP450I"/>
</dbReference>
<reference evidence="11 12" key="1">
    <citation type="submission" date="2024-01" db="EMBL/GenBank/DDBJ databases">
        <title>Genome assemblies of Stephania.</title>
        <authorList>
            <person name="Yang L."/>
        </authorList>
    </citation>
    <scope>NUCLEOTIDE SEQUENCE [LARGE SCALE GENOMIC DNA]</scope>
    <source>
        <strain evidence="11">YNDBR</strain>
        <tissue evidence="11">Leaf</tissue>
    </source>
</reference>
<comment type="similarity">
    <text evidence="3">Belongs to the cytochrome P450 family.</text>
</comment>
<evidence type="ECO:0000256" key="3">
    <source>
        <dbReference type="ARBA" id="ARBA00010617"/>
    </source>
</evidence>